<gene>
    <name evidence="2" type="ORF">E2C01_089465</name>
</gene>
<dbReference type="Proteomes" id="UP000324222">
    <property type="component" value="Unassembled WGS sequence"/>
</dbReference>
<keyword evidence="1" id="KW-0472">Membrane</keyword>
<keyword evidence="3" id="KW-1185">Reference proteome</keyword>
<proteinExistence type="predicted"/>
<feature type="transmembrane region" description="Helical" evidence="1">
    <location>
        <begin position="6"/>
        <end position="25"/>
    </location>
</feature>
<organism evidence="2 3">
    <name type="scientific">Portunus trituberculatus</name>
    <name type="common">Swimming crab</name>
    <name type="synonym">Neptunus trituberculatus</name>
    <dbReference type="NCBI Taxonomy" id="210409"/>
    <lineage>
        <taxon>Eukaryota</taxon>
        <taxon>Metazoa</taxon>
        <taxon>Ecdysozoa</taxon>
        <taxon>Arthropoda</taxon>
        <taxon>Crustacea</taxon>
        <taxon>Multicrustacea</taxon>
        <taxon>Malacostraca</taxon>
        <taxon>Eumalacostraca</taxon>
        <taxon>Eucarida</taxon>
        <taxon>Decapoda</taxon>
        <taxon>Pleocyemata</taxon>
        <taxon>Brachyura</taxon>
        <taxon>Eubrachyura</taxon>
        <taxon>Portunoidea</taxon>
        <taxon>Portunidae</taxon>
        <taxon>Portuninae</taxon>
        <taxon>Portunus</taxon>
    </lineage>
</organism>
<keyword evidence="1" id="KW-1133">Transmembrane helix</keyword>
<accession>A0A5B7J8U8</accession>
<dbReference type="EMBL" id="VSRR010097979">
    <property type="protein sequence ID" value="MPC94301.1"/>
    <property type="molecule type" value="Genomic_DNA"/>
</dbReference>
<reference evidence="2 3" key="1">
    <citation type="submission" date="2019-05" db="EMBL/GenBank/DDBJ databases">
        <title>Another draft genome of Portunus trituberculatus and its Hox gene families provides insights of decapod evolution.</title>
        <authorList>
            <person name="Jeong J.-H."/>
            <person name="Song I."/>
            <person name="Kim S."/>
            <person name="Choi T."/>
            <person name="Kim D."/>
            <person name="Ryu S."/>
            <person name="Kim W."/>
        </authorList>
    </citation>
    <scope>NUCLEOTIDE SEQUENCE [LARGE SCALE GENOMIC DNA]</scope>
    <source>
        <tissue evidence="2">Muscle</tissue>
    </source>
</reference>
<protein>
    <submittedName>
        <fullName evidence="2">Uncharacterized protein</fullName>
    </submittedName>
</protein>
<name>A0A5B7J8U8_PORTR</name>
<keyword evidence="1" id="KW-0812">Transmembrane</keyword>
<sequence length="50" mass="5683">MREALFSFRPLVAQAILFIVVPILWPISPPKRMFGVTTQNLAIVVTCRQL</sequence>
<evidence type="ECO:0000313" key="2">
    <source>
        <dbReference type="EMBL" id="MPC94301.1"/>
    </source>
</evidence>
<dbReference type="AlphaFoldDB" id="A0A5B7J8U8"/>
<evidence type="ECO:0000256" key="1">
    <source>
        <dbReference type="SAM" id="Phobius"/>
    </source>
</evidence>
<evidence type="ECO:0000313" key="3">
    <source>
        <dbReference type="Proteomes" id="UP000324222"/>
    </source>
</evidence>
<comment type="caution">
    <text evidence="2">The sequence shown here is derived from an EMBL/GenBank/DDBJ whole genome shotgun (WGS) entry which is preliminary data.</text>
</comment>